<dbReference type="Proteomes" id="UP000249070">
    <property type="component" value="Unassembled WGS sequence"/>
</dbReference>
<dbReference type="Proteomes" id="UP000469871">
    <property type="component" value="Unassembled WGS sequence"/>
</dbReference>
<evidence type="ECO:0000313" key="4">
    <source>
        <dbReference type="EMBL" id="MBX4223477.1"/>
    </source>
</evidence>
<dbReference type="EMBL" id="JARPTX010000015">
    <property type="protein sequence ID" value="MDT2369727.1"/>
    <property type="molecule type" value="Genomic_DNA"/>
</dbReference>
<dbReference type="SUPFAM" id="SSF47413">
    <property type="entry name" value="lambda repressor-like DNA-binding domains"/>
    <property type="match status" value="1"/>
</dbReference>
<evidence type="ECO:0000313" key="12">
    <source>
        <dbReference type="Proteomes" id="UP000191171"/>
    </source>
</evidence>
<dbReference type="PATRIC" id="fig|1352.1358.peg.1678"/>
<gene>
    <name evidence="3" type="ORF">AWT83_11935</name>
    <name evidence="7" type="ORF">B1P95_09225</name>
    <name evidence="8" type="ORF">DKP91_11570</name>
    <name evidence="9" type="ORF">DTPHA_601317</name>
    <name evidence="2" type="ORF">GBM73_02195</name>
    <name evidence="4" type="ORF">KYX88_11840</name>
    <name evidence="5" type="ORF">M3X98_09180</name>
    <name evidence="6" type="ORF">P6Z85_06085</name>
</gene>
<reference evidence="9 11" key="2">
    <citation type="submission" date="2016-04" db="EMBL/GenBank/DDBJ databases">
        <authorList>
            <person name="Millard A."/>
        </authorList>
    </citation>
    <scope>NUCLEOTIDE SEQUENCE [LARGE SCALE GENOMIC DNA]</scope>
    <source>
        <strain evidence="9">Isolate 22</strain>
    </source>
</reference>
<dbReference type="EMBL" id="MVGJ01000047">
    <property type="protein sequence ID" value="OOL82463.1"/>
    <property type="molecule type" value="Genomic_DNA"/>
</dbReference>
<evidence type="ECO:0000313" key="13">
    <source>
        <dbReference type="Proteomes" id="UP000249070"/>
    </source>
</evidence>
<dbReference type="GO" id="GO:0003677">
    <property type="term" value="F:DNA binding"/>
    <property type="evidence" value="ECO:0007669"/>
    <property type="project" value="InterPro"/>
</dbReference>
<evidence type="ECO:0000313" key="9">
    <source>
        <dbReference type="EMBL" id="SAZ07237.1"/>
    </source>
</evidence>
<evidence type="ECO:0000313" key="5">
    <source>
        <dbReference type="EMBL" id="MDC4248224.1"/>
    </source>
</evidence>
<dbReference type="InterPro" id="IPR010982">
    <property type="entry name" value="Lambda_DNA-bd_dom_sf"/>
</dbReference>
<dbReference type="EMBL" id="WEFP01000001">
    <property type="protein sequence ID" value="KAB7576197.1"/>
    <property type="molecule type" value="Genomic_DNA"/>
</dbReference>
<protein>
    <submittedName>
        <fullName evidence="4">Helix-turn-helix domain-containing protein</fullName>
    </submittedName>
    <submittedName>
        <fullName evidence="2 7">Transcriptional regulator</fullName>
    </submittedName>
    <submittedName>
        <fullName evidence="9">Toxin-antitoxin system, antitoxin component, Xre domain protein</fullName>
    </submittedName>
    <submittedName>
        <fullName evidence="3">XRE family transcriptional regulator</fullName>
    </submittedName>
</protein>
<reference evidence="5" key="7">
    <citation type="submission" date="2022-05" db="EMBL/GenBank/DDBJ databases">
        <title>Draft genome sequences of Clostridium perfringens strains isolated from Peru.</title>
        <authorList>
            <person name="Hurtado R."/>
            <person name="Lima L."/>
            <person name="Sousa T."/>
            <person name="Jaiswal A.K."/>
            <person name="Tiwari S."/>
            <person name="Maturrano L."/>
            <person name="Brenig B."/>
            <person name="Azevedo V."/>
        </authorList>
    </citation>
    <scope>NUCLEOTIDE SEQUENCE</scope>
    <source>
        <strain evidence="5">CP4</strain>
    </source>
</reference>
<dbReference type="InterPro" id="IPR001387">
    <property type="entry name" value="Cro/C1-type_HTH"/>
</dbReference>
<evidence type="ECO:0000259" key="1">
    <source>
        <dbReference type="PROSITE" id="PS50943"/>
    </source>
</evidence>
<dbReference type="Proteomes" id="UP001260956">
    <property type="component" value="Unassembled WGS sequence"/>
</dbReference>
<dbReference type="Proteomes" id="UP000183509">
    <property type="component" value="Unassembled WGS sequence"/>
</dbReference>
<reference evidence="7 12" key="3">
    <citation type="submission" date="2017-02" db="EMBL/GenBank/DDBJ databases">
        <title>Clonality and virulence of isolates of VRE in Hematopoietic Stem Cell Transplanted (HSCT) patients.</title>
        <authorList>
            <person name="Marchi A.P."/>
            <person name="Martins R.C."/>
            <person name="Marie S.K."/>
            <person name="Levin A.S."/>
            <person name="Costa S.F."/>
        </authorList>
    </citation>
    <scope>NUCLEOTIDE SEQUENCE [LARGE SCALE GENOMIC DNA]</scope>
    <source>
        <strain evidence="7 12">LIM1759</strain>
    </source>
</reference>
<dbReference type="EMBL" id="QHGU01000068">
    <property type="protein sequence ID" value="PZM55037.1"/>
    <property type="molecule type" value="Genomic_DNA"/>
</dbReference>
<dbReference type="AlphaFoldDB" id="A0A133CGD2"/>
<dbReference type="Proteomes" id="UP001141166">
    <property type="component" value="Unassembled WGS sequence"/>
</dbReference>
<evidence type="ECO:0000313" key="3">
    <source>
        <dbReference type="EMBL" id="KWX19144.1"/>
    </source>
</evidence>
<dbReference type="EMBL" id="FKLM01000017">
    <property type="protein sequence ID" value="SAZ07237.1"/>
    <property type="molecule type" value="Genomic_DNA"/>
</dbReference>
<reference evidence="3 10" key="1">
    <citation type="submission" date="2016-01" db="EMBL/GenBank/DDBJ databases">
        <title>Molecular Mechanisms for transfer of large genomic segments between Enterococcus faecium strains.</title>
        <authorList>
            <person name="Garcia-Solache M.A."/>
            <person name="Lebreton F."/>
            <person name="Mclaughlin R.E."/>
            <person name="Whiteaker J.D."/>
            <person name="Gilmore M.S."/>
            <person name="Rice L.B."/>
        </authorList>
    </citation>
    <scope>NUCLEOTIDE SEQUENCE [LARGE SCALE GENOMIC DNA]</scope>
    <source>
        <strain evidence="3 10">D344RRF x C68</strain>
    </source>
</reference>
<dbReference type="EMBL" id="JAMWMK010000013">
    <property type="protein sequence ID" value="MDC4248224.1"/>
    <property type="molecule type" value="Genomic_DNA"/>
</dbReference>
<dbReference type="Proteomes" id="UP001139644">
    <property type="component" value="Unassembled WGS sequence"/>
</dbReference>
<accession>A0A133CGD2</accession>
<organism evidence="7 12">
    <name type="scientific">Enterococcus faecium</name>
    <name type="common">Streptococcus faecium</name>
    <dbReference type="NCBI Taxonomy" id="1352"/>
    <lineage>
        <taxon>Bacteria</taxon>
        <taxon>Bacillati</taxon>
        <taxon>Bacillota</taxon>
        <taxon>Bacilli</taxon>
        <taxon>Lactobacillales</taxon>
        <taxon>Enterococcaceae</taxon>
        <taxon>Enterococcus</taxon>
    </lineage>
</organism>
<dbReference type="EMBL" id="LRHK01000001">
    <property type="protein sequence ID" value="KWX19144.1"/>
    <property type="molecule type" value="Genomic_DNA"/>
</dbReference>
<dbReference type="RefSeq" id="WP_002296663.1">
    <property type="nucleotide sequence ID" value="NZ_AP022341.1"/>
</dbReference>
<reference evidence="4" key="6">
    <citation type="journal article" date="2022" name="J. Anim. Sci.">
        <title>Whole genome sequence analyses-based assessment of virulence potential and antimicrobial susceptibilities and resistance of Enterococcus faecium strains isolated from commercial swine and cattle probiotic products.</title>
        <authorList>
            <person name="Shridhar P.B."/>
            <person name="Amachawadi R.G."/>
            <person name="Tokach M."/>
            <person name="Patel I."/>
            <person name="Gangiredla J."/>
            <person name="Mammel M."/>
            <person name="Nagaraja T.G."/>
        </authorList>
    </citation>
    <scope>NUCLEOTIDE SEQUENCE</scope>
    <source>
        <strain evidence="4">EF215</strain>
    </source>
</reference>
<evidence type="ECO:0000313" key="2">
    <source>
        <dbReference type="EMBL" id="KAB7576197.1"/>
    </source>
</evidence>
<evidence type="ECO:0000313" key="7">
    <source>
        <dbReference type="EMBL" id="OOL82463.1"/>
    </source>
</evidence>
<dbReference type="Gene3D" id="1.10.260.40">
    <property type="entry name" value="lambda repressor-like DNA-binding domains"/>
    <property type="match status" value="1"/>
</dbReference>
<evidence type="ECO:0000313" key="8">
    <source>
        <dbReference type="EMBL" id="PZM55037.1"/>
    </source>
</evidence>
<proteinExistence type="predicted"/>
<dbReference type="Proteomes" id="UP000191171">
    <property type="component" value="Unassembled WGS sequence"/>
</dbReference>
<evidence type="ECO:0000313" key="14">
    <source>
        <dbReference type="Proteomes" id="UP000469871"/>
    </source>
</evidence>
<dbReference type="EMBL" id="JAIFOC010000119">
    <property type="protein sequence ID" value="MBX4223477.1"/>
    <property type="molecule type" value="Genomic_DNA"/>
</dbReference>
<evidence type="ECO:0000313" key="10">
    <source>
        <dbReference type="Proteomes" id="UP000070452"/>
    </source>
</evidence>
<dbReference type="STRING" id="1352.AL014_06620"/>
<dbReference type="PROSITE" id="PS50943">
    <property type="entry name" value="HTH_CROC1"/>
    <property type="match status" value="1"/>
</dbReference>
<evidence type="ECO:0000313" key="6">
    <source>
        <dbReference type="EMBL" id="MDT2369727.1"/>
    </source>
</evidence>
<name>A0A133CGD2_ENTFC</name>
<reference evidence="2 14" key="5">
    <citation type="submission" date="2019-10" db="EMBL/GenBank/DDBJ databases">
        <title>Evolutionary dynamics of vancomycin-resistant Enterococcus faecium during gastrointestinal tract colonization and bloodstream infection in immunocompromised pediatric patients.</title>
        <authorList>
            <person name="Chilambi G.S."/>
            <person name="Nordstrom H.R."/>
            <person name="Evans D.R."/>
            <person name="Ferrolino J."/>
            <person name="Hayden R.T."/>
            <person name="Maron G.M."/>
            <person name="Vo A.N."/>
            <person name="Gilmore M.S."/>
            <person name="Wolf J."/>
            <person name="Rosch J.W."/>
            <person name="Van Tyne D."/>
        </authorList>
    </citation>
    <scope>NUCLEOTIDE SEQUENCE [LARGE SCALE GENOMIC DNA]</scope>
    <source>
        <strain evidence="2 14">VRECG27</strain>
    </source>
</reference>
<comment type="caution">
    <text evidence="7">The sequence shown here is derived from an EMBL/GenBank/DDBJ whole genome shotgun (WGS) entry which is preliminary data.</text>
</comment>
<feature type="domain" description="HTH cro/C1-type" evidence="1">
    <location>
        <begin position="16"/>
        <end position="70"/>
    </location>
</feature>
<sequence length="81" mass="9264">MSIEEAILLDTLRCRLNFLRTGRSLSQVAVSSALSIPLFKYRKYEEGEEIPSIIELIYIADFYDISVDYLIGRSETASKLK</sequence>
<reference evidence="8 13" key="4">
    <citation type="submission" date="2018-05" db="EMBL/GenBank/DDBJ databases">
        <title>Vancomycin-resistant Enterococcus faecium strain from Chelyabinsk, Russia.</title>
        <authorList>
            <person name="Gostev V."/>
            <person name="Goncharov A."/>
            <person name="Kolodzhieva V."/>
            <person name="Suvorov A."/>
            <person name="Sidorenko S."/>
            <person name="Zueva L."/>
        </authorList>
    </citation>
    <scope>NUCLEOTIDE SEQUENCE [LARGE SCALE GENOMIC DNA]</scope>
    <source>
        <strain evidence="8 13">20</strain>
    </source>
</reference>
<dbReference type="CDD" id="cd00093">
    <property type="entry name" value="HTH_XRE"/>
    <property type="match status" value="1"/>
</dbReference>
<reference evidence="6" key="8">
    <citation type="submission" date="2023-03" db="EMBL/GenBank/DDBJ databases">
        <authorList>
            <person name="Shen W."/>
            <person name="Cai J."/>
        </authorList>
    </citation>
    <scope>NUCLEOTIDE SEQUENCE</scope>
    <source>
        <strain evidence="6">B1010-2</strain>
    </source>
</reference>
<dbReference type="Proteomes" id="UP000070452">
    <property type="component" value="Unassembled WGS sequence"/>
</dbReference>
<evidence type="ECO:0000313" key="11">
    <source>
        <dbReference type="Proteomes" id="UP000183509"/>
    </source>
</evidence>
<dbReference type="GeneID" id="66454406"/>